<dbReference type="InterPro" id="IPR007110">
    <property type="entry name" value="Ig-like_dom"/>
</dbReference>
<dbReference type="InterPro" id="IPR013783">
    <property type="entry name" value="Ig-like_fold"/>
</dbReference>
<dbReference type="SUPFAM" id="SSF48726">
    <property type="entry name" value="Immunoglobulin"/>
    <property type="match status" value="1"/>
</dbReference>
<evidence type="ECO:0000259" key="1">
    <source>
        <dbReference type="PROSITE" id="PS50835"/>
    </source>
</evidence>
<dbReference type="PROSITE" id="PS50835">
    <property type="entry name" value="IG_LIKE"/>
    <property type="match status" value="1"/>
</dbReference>
<reference evidence="2" key="1">
    <citation type="submission" date="2020-08" db="EMBL/GenBank/DDBJ databases">
        <title>Multicomponent nature underlies the extraordinary mechanical properties of spider dragline silk.</title>
        <authorList>
            <person name="Kono N."/>
            <person name="Nakamura H."/>
            <person name="Mori M."/>
            <person name="Yoshida Y."/>
            <person name="Ohtoshi R."/>
            <person name="Malay A.D."/>
            <person name="Moran D.A.P."/>
            <person name="Tomita M."/>
            <person name="Numata K."/>
            <person name="Arakawa K."/>
        </authorList>
    </citation>
    <scope>NUCLEOTIDE SEQUENCE</scope>
</reference>
<dbReference type="EMBL" id="BMAU01021303">
    <property type="protein sequence ID" value="GFY11009.1"/>
    <property type="molecule type" value="Genomic_DNA"/>
</dbReference>
<organism evidence="2 3">
    <name type="scientific">Trichonephila clavipes</name>
    <name type="common">Golden silk orbweaver</name>
    <name type="synonym">Nephila clavipes</name>
    <dbReference type="NCBI Taxonomy" id="2585209"/>
    <lineage>
        <taxon>Eukaryota</taxon>
        <taxon>Metazoa</taxon>
        <taxon>Ecdysozoa</taxon>
        <taxon>Arthropoda</taxon>
        <taxon>Chelicerata</taxon>
        <taxon>Arachnida</taxon>
        <taxon>Araneae</taxon>
        <taxon>Araneomorphae</taxon>
        <taxon>Entelegynae</taxon>
        <taxon>Araneoidea</taxon>
        <taxon>Nephilidae</taxon>
        <taxon>Trichonephila</taxon>
    </lineage>
</organism>
<feature type="domain" description="Ig-like" evidence="1">
    <location>
        <begin position="1"/>
        <end position="28"/>
    </location>
</feature>
<proteinExistence type="predicted"/>
<name>A0A8X6SCJ0_TRICX</name>
<dbReference type="Proteomes" id="UP000887159">
    <property type="component" value="Unassembled WGS sequence"/>
</dbReference>
<comment type="caution">
    <text evidence="2">The sequence shown here is derived from an EMBL/GenBank/DDBJ whole genome shotgun (WGS) entry which is preliminary data.</text>
</comment>
<protein>
    <recommendedName>
        <fullName evidence="1">Ig-like domain-containing protein</fullName>
    </recommendedName>
</protein>
<dbReference type="InterPro" id="IPR036179">
    <property type="entry name" value="Ig-like_dom_sf"/>
</dbReference>
<accession>A0A8X6SCJ0</accession>
<dbReference type="Gene3D" id="2.60.40.10">
    <property type="entry name" value="Immunoglobulins"/>
    <property type="match status" value="1"/>
</dbReference>
<dbReference type="AlphaFoldDB" id="A0A8X6SCJ0"/>
<keyword evidence="3" id="KW-1185">Reference proteome</keyword>
<sequence>MIAREGTNITLKCAAKGRPQPKLSWRREDYKRAGTGIWRNNNLAQSCPAPFNLRTGTGMGVVDHYPK</sequence>
<evidence type="ECO:0000313" key="3">
    <source>
        <dbReference type="Proteomes" id="UP000887159"/>
    </source>
</evidence>
<evidence type="ECO:0000313" key="2">
    <source>
        <dbReference type="EMBL" id="GFY11009.1"/>
    </source>
</evidence>
<gene>
    <name evidence="2" type="ORF">TNCV_2201171</name>
</gene>